<evidence type="ECO:0000256" key="6">
    <source>
        <dbReference type="SAM" id="Phobius"/>
    </source>
</evidence>
<dbReference type="Pfam" id="PF02653">
    <property type="entry name" value="BPD_transp_2"/>
    <property type="match status" value="1"/>
</dbReference>
<sequence length="341" mass="36354">MSAFVNAAHMRWVVLLLTAVALLSVPFFAVGSGTEFTADILIFAIMAIGLYVQIGLLGLVNFGFSAFFGLGGYLGALLLMRLSPSLLPSLALTVLATAVVAGVFGWIALKTREIAFTMITLTFAQLLYVLAVADDKWTGGVNGLSGVPRPKLPGFIAEPLGLTLRGDAGFYYFVLVMFALVVWFVHTLSRSRLGAVFAGIRENEERMTVLGYSTQHYKLAGFVISGAIGGLAGYLNATLFGFIGPGSLFWTVSGEAILMVILGGASSLLGPIVGAAVYVGISHYAVAYTDHWRLFVGLAFIALVLFAPDGVVRILRDRLRLPIGRKTAERKKVVSGKEHAA</sequence>
<dbReference type="OrthoDB" id="3460090at2"/>
<feature type="transmembrane region" description="Helical" evidence="6">
    <location>
        <begin position="293"/>
        <end position="315"/>
    </location>
</feature>
<feature type="transmembrane region" description="Helical" evidence="6">
    <location>
        <begin position="41"/>
        <end position="74"/>
    </location>
</feature>
<evidence type="ECO:0000313" key="7">
    <source>
        <dbReference type="EMBL" id="TFZ02838.1"/>
    </source>
</evidence>
<keyword evidence="8" id="KW-1185">Reference proteome</keyword>
<evidence type="ECO:0000256" key="4">
    <source>
        <dbReference type="ARBA" id="ARBA00022989"/>
    </source>
</evidence>
<comment type="subcellular location">
    <subcellularLocation>
        <location evidence="1">Cell membrane</location>
        <topology evidence="1">Multi-pass membrane protein</topology>
    </subcellularLocation>
</comment>
<dbReference type="Proteomes" id="UP000298180">
    <property type="component" value="Unassembled WGS sequence"/>
</dbReference>
<gene>
    <name evidence="7" type="ORF">EZ313_16485</name>
</gene>
<dbReference type="CDD" id="cd06581">
    <property type="entry name" value="TM_PBP1_LivM_like"/>
    <property type="match status" value="1"/>
</dbReference>
<dbReference type="GO" id="GO:0015658">
    <property type="term" value="F:branched-chain amino acid transmembrane transporter activity"/>
    <property type="evidence" value="ECO:0007669"/>
    <property type="project" value="InterPro"/>
</dbReference>
<feature type="transmembrane region" description="Helical" evidence="6">
    <location>
        <begin position="219"/>
        <end position="244"/>
    </location>
</feature>
<dbReference type="PANTHER" id="PTHR30482:SF17">
    <property type="entry name" value="ABC TRANSPORTER ATP-BINDING PROTEIN"/>
    <property type="match status" value="1"/>
</dbReference>
<feature type="transmembrane region" description="Helical" evidence="6">
    <location>
        <begin position="169"/>
        <end position="186"/>
    </location>
</feature>
<keyword evidence="5 6" id="KW-0472">Membrane</keyword>
<keyword evidence="3 6" id="KW-0812">Transmembrane</keyword>
<organism evidence="7 8">
    <name type="scientific">Ramlibacter henchirensis</name>
    <dbReference type="NCBI Taxonomy" id="204072"/>
    <lineage>
        <taxon>Bacteria</taxon>
        <taxon>Pseudomonadati</taxon>
        <taxon>Pseudomonadota</taxon>
        <taxon>Betaproteobacteria</taxon>
        <taxon>Burkholderiales</taxon>
        <taxon>Comamonadaceae</taxon>
        <taxon>Ramlibacter</taxon>
    </lineage>
</organism>
<evidence type="ECO:0000256" key="1">
    <source>
        <dbReference type="ARBA" id="ARBA00004651"/>
    </source>
</evidence>
<comment type="caution">
    <text evidence="7">The sequence shown here is derived from an EMBL/GenBank/DDBJ whole genome shotgun (WGS) entry which is preliminary data.</text>
</comment>
<feature type="transmembrane region" description="Helical" evidence="6">
    <location>
        <begin position="114"/>
        <end position="133"/>
    </location>
</feature>
<name>A0A4Z0BX45_9BURK</name>
<dbReference type="InterPro" id="IPR043428">
    <property type="entry name" value="LivM-like"/>
</dbReference>
<protein>
    <submittedName>
        <fullName evidence="7">Branched-chain amino acid ABC transporter permease</fullName>
    </submittedName>
</protein>
<dbReference type="PANTHER" id="PTHR30482">
    <property type="entry name" value="HIGH-AFFINITY BRANCHED-CHAIN AMINO ACID TRANSPORT SYSTEM PERMEASE"/>
    <property type="match status" value="1"/>
</dbReference>
<evidence type="ECO:0000256" key="3">
    <source>
        <dbReference type="ARBA" id="ARBA00022692"/>
    </source>
</evidence>
<evidence type="ECO:0000256" key="2">
    <source>
        <dbReference type="ARBA" id="ARBA00022475"/>
    </source>
</evidence>
<proteinExistence type="predicted"/>
<accession>A0A4Z0BX45</accession>
<dbReference type="EMBL" id="SMLM01000002">
    <property type="protein sequence ID" value="TFZ02838.1"/>
    <property type="molecule type" value="Genomic_DNA"/>
</dbReference>
<evidence type="ECO:0000313" key="8">
    <source>
        <dbReference type="Proteomes" id="UP000298180"/>
    </source>
</evidence>
<feature type="transmembrane region" description="Helical" evidence="6">
    <location>
        <begin position="256"/>
        <end position="281"/>
    </location>
</feature>
<feature type="transmembrane region" description="Helical" evidence="6">
    <location>
        <begin position="86"/>
        <end position="108"/>
    </location>
</feature>
<dbReference type="RefSeq" id="WP_135264362.1">
    <property type="nucleotide sequence ID" value="NZ_SMLM01000002.1"/>
</dbReference>
<dbReference type="AlphaFoldDB" id="A0A4Z0BX45"/>
<evidence type="ECO:0000256" key="5">
    <source>
        <dbReference type="ARBA" id="ARBA00023136"/>
    </source>
</evidence>
<dbReference type="InterPro" id="IPR001851">
    <property type="entry name" value="ABC_transp_permease"/>
</dbReference>
<dbReference type="GO" id="GO:0005886">
    <property type="term" value="C:plasma membrane"/>
    <property type="evidence" value="ECO:0007669"/>
    <property type="project" value="UniProtKB-SubCell"/>
</dbReference>
<keyword evidence="2" id="KW-1003">Cell membrane</keyword>
<keyword evidence="4 6" id="KW-1133">Transmembrane helix</keyword>
<reference evidence="7 8" key="1">
    <citation type="submission" date="2019-03" db="EMBL/GenBank/DDBJ databases">
        <title>Ramlibacter henchirensis DSM 14656, whole genome shotgun sequence.</title>
        <authorList>
            <person name="Zhang X."/>
            <person name="Feng G."/>
            <person name="Zhu H."/>
        </authorList>
    </citation>
    <scope>NUCLEOTIDE SEQUENCE [LARGE SCALE GENOMIC DNA]</scope>
    <source>
        <strain evidence="7 8">DSM 14656</strain>
    </source>
</reference>